<proteinExistence type="predicted"/>
<dbReference type="InterPro" id="IPR020568">
    <property type="entry name" value="Ribosomal_Su5_D2-typ_SF"/>
</dbReference>
<dbReference type="InterPro" id="IPR006204">
    <property type="entry name" value="GHMP_kinase_N_dom"/>
</dbReference>
<dbReference type="Pfam" id="PF00288">
    <property type="entry name" value="GHMP_kinases_N"/>
    <property type="match status" value="1"/>
</dbReference>
<evidence type="ECO:0000259" key="2">
    <source>
        <dbReference type="Pfam" id="PF00288"/>
    </source>
</evidence>
<dbReference type="SUPFAM" id="SSF54211">
    <property type="entry name" value="Ribosomal protein S5 domain 2-like"/>
    <property type="match status" value="1"/>
</dbReference>
<evidence type="ECO:0000313" key="3">
    <source>
        <dbReference type="EMBL" id="BBH87127.1"/>
    </source>
</evidence>
<keyword evidence="1 3" id="KW-0808">Transferase</keyword>
<dbReference type="PIRSF" id="PIRSF033887">
    <property type="entry name" value="PduX"/>
    <property type="match status" value="1"/>
</dbReference>
<organism evidence="3">
    <name type="scientific">Thermosporothrix sp. COM3</name>
    <dbReference type="NCBI Taxonomy" id="2490863"/>
    <lineage>
        <taxon>Bacteria</taxon>
        <taxon>Bacillati</taxon>
        <taxon>Chloroflexota</taxon>
        <taxon>Ktedonobacteria</taxon>
        <taxon>Ktedonobacterales</taxon>
        <taxon>Thermosporotrichaceae</taxon>
        <taxon>Thermosporothrix</taxon>
    </lineage>
</organism>
<accession>A0A455SF91</accession>
<gene>
    <name evidence="3" type="ORF">KTC_18780</name>
</gene>
<dbReference type="GO" id="GO:0016301">
    <property type="term" value="F:kinase activity"/>
    <property type="evidence" value="ECO:0007669"/>
    <property type="project" value="UniProtKB-KW"/>
</dbReference>
<name>A0A455SF91_9CHLR</name>
<sequence length="312" mass="34425">MEIEQRCPPGQIGTGKAFGTFGELLQGREASTQRDFLVTLPIERYARATFHPDPHALHVTVHPACKEKSRRLAQALLEYFSLPPGGVLTLQSELPAGKGLASSSADLVATARAVCSCFRVALPLPQLAAFMCQIEPSDGVMYPGIVAFYHREGRLRNFLGFLPPLTILGIDEGNEIDTLAFNTIPKPFTAADEHEYQALLTRLTLAIQQRDLHTIGQITTRSAILNQKLNPKRTLYDVLRISEEIGCPGVVVAHSGTCIGLLLARDGPDYHQQLALGRRHLALLTDDILTYHTLDFSQLRIKGVHRVARNDY</sequence>
<dbReference type="InterPro" id="IPR014721">
    <property type="entry name" value="Ribsml_uS5_D2-typ_fold_subgr"/>
</dbReference>
<feature type="domain" description="GHMP kinase N-terminal" evidence="2">
    <location>
        <begin position="71"/>
        <end position="136"/>
    </location>
</feature>
<dbReference type="AlphaFoldDB" id="A0A455SF91"/>
<dbReference type="Gene3D" id="3.30.230.10">
    <property type="match status" value="1"/>
</dbReference>
<evidence type="ECO:0000256" key="1">
    <source>
        <dbReference type="ARBA" id="ARBA00022777"/>
    </source>
</evidence>
<dbReference type="GO" id="GO:0005524">
    <property type="term" value="F:ATP binding"/>
    <property type="evidence" value="ECO:0007669"/>
    <property type="project" value="InterPro"/>
</dbReference>
<dbReference type="EMBL" id="AP019376">
    <property type="protein sequence ID" value="BBH87127.1"/>
    <property type="molecule type" value="Genomic_DNA"/>
</dbReference>
<reference evidence="3" key="1">
    <citation type="submission" date="2018-12" db="EMBL/GenBank/DDBJ databases">
        <title>Novel natural products biosynthetic potential of the class Ktedonobacteria.</title>
        <authorList>
            <person name="Zheng Y."/>
            <person name="Saitou A."/>
            <person name="Wang C.M."/>
            <person name="Toyoda A."/>
            <person name="Minakuchi Y."/>
            <person name="Sekiguchi Y."/>
            <person name="Ueda K."/>
            <person name="Takano H."/>
            <person name="Sakai Y."/>
            <person name="Yokota A."/>
            <person name="Yabe S."/>
        </authorList>
    </citation>
    <scope>NUCLEOTIDE SEQUENCE</scope>
    <source>
        <strain evidence="3">COM3</strain>
    </source>
</reference>
<dbReference type="InterPro" id="IPR012363">
    <property type="entry name" value="PduX"/>
</dbReference>
<protein>
    <submittedName>
        <fullName evidence="3">Kinase</fullName>
    </submittedName>
</protein>
<keyword evidence="1 3" id="KW-0418">Kinase</keyword>